<organism evidence="1 2">
    <name type="scientific">Ditylenchus dipsaci</name>
    <dbReference type="NCBI Taxonomy" id="166011"/>
    <lineage>
        <taxon>Eukaryota</taxon>
        <taxon>Metazoa</taxon>
        <taxon>Ecdysozoa</taxon>
        <taxon>Nematoda</taxon>
        <taxon>Chromadorea</taxon>
        <taxon>Rhabditida</taxon>
        <taxon>Tylenchina</taxon>
        <taxon>Tylenchomorpha</taxon>
        <taxon>Sphaerularioidea</taxon>
        <taxon>Anguinidae</taxon>
        <taxon>Anguininae</taxon>
        <taxon>Ditylenchus</taxon>
    </lineage>
</organism>
<dbReference type="WBParaSite" id="jg9552">
    <property type="protein sequence ID" value="jg9552"/>
    <property type="gene ID" value="jg9552"/>
</dbReference>
<protein>
    <submittedName>
        <fullName evidence="2">Uncharacterized protein</fullName>
    </submittedName>
</protein>
<sequence>MSEVSVKQEVIEEIPATNVDARVLRIAGELQALVNQTEAVMQKAMDEDDQQKFSNIFRLHSAIGDVVHEGLALAETGWIRKVRDEEGVIPFVYEVRSSGFSKNIYYIYPDVTSASAMILERRRFTCRHVLAARFAKVCGFTKDDRVVDTATMINILKGAVSNLSDVAVKVEPENDFIPESAE</sequence>
<proteinExistence type="predicted"/>
<dbReference type="Proteomes" id="UP000887574">
    <property type="component" value="Unplaced"/>
</dbReference>
<reference evidence="2" key="1">
    <citation type="submission" date="2022-11" db="UniProtKB">
        <authorList>
            <consortium name="WormBaseParasite"/>
        </authorList>
    </citation>
    <scope>IDENTIFICATION</scope>
</reference>
<evidence type="ECO:0000313" key="2">
    <source>
        <dbReference type="WBParaSite" id="jg9552"/>
    </source>
</evidence>
<dbReference type="AlphaFoldDB" id="A0A915EU57"/>
<name>A0A915EU57_9BILA</name>
<evidence type="ECO:0000313" key="1">
    <source>
        <dbReference type="Proteomes" id="UP000887574"/>
    </source>
</evidence>
<keyword evidence="1" id="KW-1185">Reference proteome</keyword>
<accession>A0A915EU57</accession>